<dbReference type="Gene3D" id="1.10.10.10">
    <property type="entry name" value="Winged helix-like DNA-binding domain superfamily/Winged helix DNA-binding domain"/>
    <property type="match status" value="1"/>
</dbReference>
<dbReference type="InterPro" id="IPR036390">
    <property type="entry name" value="WH_DNA-bd_sf"/>
</dbReference>
<dbReference type="Pfam" id="PF03466">
    <property type="entry name" value="LysR_substrate"/>
    <property type="match status" value="1"/>
</dbReference>
<proteinExistence type="inferred from homology"/>
<organism evidence="6 7">
    <name type="scientific">Streptomyces camelliae</name>
    <dbReference type="NCBI Taxonomy" id="3004093"/>
    <lineage>
        <taxon>Bacteria</taxon>
        <taxon>Bacillati</taxon>
        <taxon>Actinomycetota</taxon>
        <taxon>Actinomycetes</taxon>
        <taxon>Kitasatosporales</taxon>
        <taxon>Streptomycetaceae</taxon>
        <taxon>Streptomyces</taxon>
    </lineage>
</organism>
<keyword evidence="7" id="KW-1185">Reference proteome</keyword>
<evidence type="ECO:0000313" key="7">
    <source>
        <dbReference type="Proteomes" id="UP001212326"/>
    </source>
</evidence>
<dbReference type="Gene3D" id="3.40.190.10">
    <property type="entry name" value="Periplasmic binding protein-like II"/>
    <property type="match status" value="2"/>
</dbReference>
<sequence>MRRLRLLAEFAARGTVAATAEALHLTGSAVSQQLAALEKEAGVPLLLKRGRRLELTAEGQRLVDHAHVVLGNLAAAESDLAAMRRGERGSVRIAAFPTAARALLPRLWPDPGQVPPPDAPVIQVVEHEPHAAEAALRKHQVDIAVTHTYSLVPRPLPPGCEQRALFEEPVLLVLHPADAARHGLSADAPAELGHFADAPWLLPGPETACHEMAQRACGAAGFVPRPVAVANDFTVLTALITRRAGVALIPRPALPAPSPELSVHTLTTPVRRSVQAVYHMGMGRRPDIAGTLDMLVSAAASEVPAGSRRP</sequence>
<dbReference type="EMBL" id="CP115300">
    <property type="protein sequence ID" value="WBO63208.1"/>
    <property type="molecule type" value="Genomic_DNA"/>
</dbReference>
<keyword evidence="4" id="KW-0804">Transcription</keyword>
<evidence type="ECO:0000256" key="1">
    <source>
        <dbReference type="ARBA" id="ARBA00009437"/>
    </source>
</evidence>
<evidence type="ECO:0000256" key="2">
    <source>
        <dbReference type="ARBA" id="ARBA00023015"/>
    </source>
</evidence>
<comment type="similarity">
    <text evidence="1">Belongs to the LysR transcriptional regulatory family.</text>
</comment>
<dbReference type="Proteomes" id="UP001212326">
    <property type="component" value="Chromosome"/>
</dbReference>
<dbReference type="Pfam" id="PF00126">
    <property type="entry name" value="HTH_1"/>
    <property type="match status" value="1"/>
</dbReference>
<evidence type="ECO:0000259" key="5">
    <source>
        <dbReference type="PROSITE" id="PS50931"/>
    </source>
</evidence>
<dbReference type="PANTHER" id="PTHR30346:SF29">
    <property type="entry name" value="LYSR SUBSTRATE-BINDING"/>
    <property type="match status" value="1"/>
</dbReference>
<feature type="domain" description="HTH lysR-type" evidence="5">
    <location>
        <begin position="1"/>
        <end position="56"/>
    </location>
</feature>
<dbReference type="PANTHER" id="PTHR30346">
    <property type="entry name" value="TRANSCRIPTIONAL DUAL REGULATOR HCAR-RELATED"/>
    <property type="match status" value="1"/>
</dbReference>
<dbReference type="SUPFAM" id="SSF53850">
    <property type="entry name" value="Periplasmic binding protein-like II"/>
    <property type="match status" value="1"/>
</dbReference>
<dbReference type="InterPro" id="IPR005119">
    <property type="entry name" value="LysR_subst-bd"/>
</dbReference>
<dbReference type="PROSITE" id="PS50931">
    <property type="entry name" value="HTH_LYSR"/>
    <property type="match status" value="1"/>
</dbReference>
<dbReference type="RefSeq" id="WP_270081093.1">
    <property type="nucleotide sequence ID" value="NZ_CP115300.1"/>
</dbReference>
<dbReference type="InterPro" id="IPR000847">
    <property type="entry name" value="LysR_HTH_N"/>
</dbReference>
<keyword evidence="2" id="KW-0805">Transcription regulation</keyword>
<dbReference type="SUPFAM" id="SSF46785">
    <property type="entry name" value="Winged helix' DNA-binding domain"/>
    <property type="match status" value="1"/>
</dbReference>
<gene>
    <name evidence="6" type="ORF">O1G22_10385</name>
</gene>
<protein>
    <submittedName>
        <fullName evidence="6">LysR family transcriptional regulator</fullName>
    </submittedName>
</protein>
<name>A0ABY7P1I5_9ACTN</name>
<keyword evidence="3" id="KW-0238">DNA-binding</keyword>
<evidence type="ECO:0000256" key="3">
    <source>
        <dbReference type="ARBA" id="ARBA00023125"/>
    </source>
</evidence>
<evidence type="ECO:0000313" key="6">
    <source>
        <dbReference type="EMBL" id="WBO63208.1"/>
    </source>
</evidence>
<dbReference type="InterPro" id="IPR036388">
    <property type="entry name" value="WH-like_DNA-bd_sf"/>
</dbReference>
<accession>A0ABY7P1I5</accession>
<reference evidence="6 7" key="1">
    <citation type="submission" date="2022-12" db="EMBL/GenBank/DDBJ databases">
        <authorList>
            <person name="Mo P."/>
        </authorList>
    </citation>
    <scope>NUCLEOTIDE SEQUENCE [LARGE SCALE GENOMIC DNA]</scope>
    <source>
        <strain evidence="6 7">HUAS 2-6</strain>
    </source>
</reference>
<evidence type="ECO:0000256" key="4">
    <source>
        <dbReference type="ARBA" id="ARBA00023163"/>
    </source>
</evidence>